<sequence length="675" mass="75805">MSLFGILILDREPLAFQHLPGLIQVWLQDAGGFAAVGLLIYLAHALFSPSDQPESTKLRMPVTSWMLLMAVVSLICYAAFAAMFIGGIGKELVEVRSQAIAAEATAYVPPKLSLRAQPVTLALGGLFALLSIGHPFARDLFKLRFRRTFAIAKLSVKEAIRDRLFLVFVIFLMIFLFPVKWFLPNNKPEDEIRLTLDVTAFASTIFLLVPAVIVAAFRIPNDIKHQTIYTIVTKPVERFEIVLGRFVGYSILISIALGLMTLVGWVYLTFGTTFDPKAVEESQRSRVPLRGKIDFRARTADYSGTNVGREFEYRKYIAGSKTTTERALWMFDSIPANLGSTDRDQVPCEFTFDIFKLTKGEENRGVDVNIRVTTWQCGQRPPDNRGEPWAWTDATRQKEYDKERNDLDEKLRKREIGGPDAPPSLAFARPGPNEAWKLVDQLAEKYGFFEISSTEVYDFHPATVYLPPGLFRNARTGTPPAGEPRVTVYVKCLSPGQMLGMAQGDLYLMEGEKTFTENYFKNAVGLWCRAVILVGISVTLSTYLSGVISLLASLFLYISAYFAEHLRDVATGQSVGGGPLESFKRLLNADTPTTPIDEGATKRSIDIADRTFAWVFRRYENIVPNIDAFTWTNYLKEGFNINAEYLVLNLLILIGYLLPWALLSYYLIRNREVAA</sequence>
<keyword evidence="2" id="KW-1133">Transmembrane helix</keyword>
<gene>
    <name evidence="3" type="ORF">PX52LOC_01323</name>
</gene>
<accession>A0A5C1A7I7</accession>
<dbReference type="RefSeq" id="WP_149109325.1">
    <property type="nucleotide sequence ID" value="NZ_CP042425.1"/>
</dbReference>
<name>A0A5C1A7I7_9BACT</name>
<keyword evidence="2" id="KW-0812">Transmembrane</keyword>
<feature type="transmembrane region" description="Helical" evidence="2">
    <location>
        <begin position="119"/>
        <end position="137"/>
    </location>
</feature>
<feature type="transmembrane region" description="Helical" evidence="2">
    <location>
        <begin position="30"/>
        <end position="47"/>
    </location>
</feature>
<dbReference type="AlphaFoldDB" id="A0A5C1A7I7"/>
<feature type="transmembrane region" description="Helical" evidence="2">
    <location>
        <begin position="645"/>
        <end position="668"/>
    </location>
</feature>
<evidence type="ECO:0000313" key="4">
    <source>
        <dbReference type="Proteomes" id="UP000324974"/>
    </source>
</evidence>
<keyword evidence="4" id="KW-1185">Reference proteome</keyword>
<feature type="transmembrane region" description="Helical" evidence="2">
    <location>
        <begin position="246"/>
        <end position="268"/>
    </location>
</feature>
<feature type="transmembrane region" description="Helical" evidence="2">
    <location>
        <begin position="530"/>
        <end position="558"/>
    </location>
</feature>
<proteinExistence type="predicted"/>
<feature type="transmembrane region" description="Helical" evidence="2">
    <location>
        <begin position="198"/>
        <end position="217"/>
    </location>
</feature>
<dbReference type="EMBL" id="CP042425">
    <property type="protein sequence ID" value="QEL14435.1"/>
    <property type="molecule type" value="Genomic_DNA"/>
</dbReference>
<protein>
    <submittedName>
        <fullName evidence="3">ABC transporter permease</fullName>
    </submittedName>
</protein>
<keyword evidence="2" id="KW-0472">Membrane</keyword>
<feature type="compositionally biased region" description="Basic and acidic residues" evidence="1">
    <location>
        <begin position="395"/>
        <end position="405"/>
    </location>
</feature>
<feature type="transmembrane region" description="Helical" evidence="2">
    <location>
        <begin position="164"/>
        <end position="183"/>
    </location>
</feature>
<feature type="transmembrane region" description="Helical" evidence="2">
    <location>
        <begin position="67"/>
        <end position="88"/>
    </location>
</feature>
<organism evidence="3 4">
    <name type="scientific">Limnoglobus roseus</name>
    <dbReference type="NCBI Taxonomy" id="2598579"/>
    <lineage>
        <taxon>Bacteria</taxon>
        <taxon>Pseudomonadati</taxon>
        <taxon>Planctomycetota</taxon>
        <taxon>Planctomycetia</taxon>
        <taxon>Gemmatales</taxon>
        <taxon>Gemmataceae</taxon>
        <taxon>Limnoglobus</taxon>
    </lineage>
</organism>
<dbReference type="KEGG" id="lrs:PX52LOC_01323"/>
<feature type="region of interest" description="Disordered" evidence="1">
    <location>
        <begin position="379"/>
        <end position="405"/>
    </location>
</feature>
<evidence type="ECO:0000313" key="3">
    <source>
        <dbReference type="EMBL" id="QEL14435.1"/>
    </source>
</evidence>
<dbReference type="PANTHER" id="PTHR43471">
    <property type="entry name" value="ABC TRANSPORTER PERMEASE"/>
    <property type="match status" value="1"/>
</dbReference>
<dbReference type="Proteomes" id="UP000324974">
    <property type="component" value="Chromosome"/>
</dbReference>
<dbReference type="OrthoDB" id="231083at2"/>
<evidence type="ECO:0000256" key="2">
    <source>
        <dbReference type="SAM" id="Phobius"/>
    </source>
</evidence>
<evidence type="ECO:0000256" key="1">
    <source>
        <dbReference type="SAM" id="MobiDB-lite"/>
    </source>
</evidence>
<dbReference type="PANTHER" id="PTHR43471:SF10">
    <property type="entry name" value="SLL1107 PROTEIN"/>
    <property type="match status" value="1"/>
</dbReference>
<reference evidence="4" key="1">
    <citation type="submission" date="2019-08" db="EMBL/GenBank/DDBJ databases">
        <title>Limnoglobus roseus gen. nov., sp. nov., a novel freshwater planctomycete with a giant genome from the family Gemmataceae.</title>
        <authorList>
            <person name="Kulichevskaya I.S."/>
            <person name="Naumoff D.G."/>
            <person name="Miroshnikov K."/>
            <person name="Ivanova A."/>
            <person name="Philippov D.A."/>
            <person name="Hakobyan A."/>
            <person name="Rijpstra I.C."/>
            <person name="Sinninghe Damste J.S."/>
            <person name="Liesack W."/>
            <person name="Dedysh S.N."/>
        </authorList>
    </citation>
    <scope>NUCLEOTIDE SEQUENCE [LARGE SCALE GENOMIC DNA]</scope>
    <source>
        <strain evidence="4">PX52</strain>
    </source>
</reference>